<dbReference type="Proteomes" id="UP000027920">
    <property type="component" value="Unassembled WGS sequence"/>
</dbReference>
<dbReference type="SUPFAM" id="SSF118310">
    <property type="entry name" value="AN1-like Zinc finger"/>
    <property type="match status" value="1"/>
</dbReference>
<evidence type="ECO:0000259" key="6">
    <source>
        <dbReference type="PROSITE" id="PS50053"/>
    </source>
</evidence>
<dbReference type="RefSeq" id="XP_013260054.1">
    <property type="nucleotide sequence ID" value="XM_013404600.1"/>
</dbReference>
<evidence type="ECO:0000259" key="7">
    <source>
        <dbReference type="PROSITE" id="PS51039"/>
    </source>
</evidence>
<proteinExistence type="predicted"/>
<feature type="domain" description="Ubiquitin-like" evidence="6">
    <location>
        <begin position="22"/>
        <end position="89"/>
    </location>
</feature>
<dbReference type="InterPro" id="IPR000058">
    <property type="entry name" value="Znf_AN1"/>
</dbReference>
<dbReference type="InterPro" id="IPR029071">
    <property type="entry name" value="Ubiquitin-like_domsf"/>
</dbReference>
<evidence type="ECO:0000313" key="9">
    <source>
        <dbReference type="Proteomes" id="UP000027920"/>
    </source>
</evidence>
<evidence type="ECO:0000256" key="1">
    <source>
        <dbReference type="ARBA" id="ARBA00022723"/>
    </source>
</evidence>
<protein>
    <recommendedName>
        <fullName evidence="10">AN1-type domain-containing protein</fullName>
    </recommendedName>
</protein>
<dbReference type="SMART" id="SM00154">
    <property type="entry name" value="ZnF_AN1"/>
    <property type="match status" value="1"/>
</dbReference>
<dbReference type="GO" id="GO:0008270">
    <property type="term" value="F:zinc ion binding"/>
    <property type="evidence" value="ECO:0007669"/>
    <property type="project" value="UniProtKB-KW"/>
</dbReference>
<evidence type="ECO:0000313" key="8">
    <source>
        <dbReference type="EMBL" id="KEF57464.1"/>
    </source>
</evidence>
<dbReference type="SMART" id="SM00213">
    <property type="entry name" value="UBQ"/>
    <property type="match status" value="1"/>
</dbReference>
<dbReference type="STRING" id="1182545.A0A072PBI3"/>
<dbReference type="Gene3D" id="3.10.20.90">
    <property type="entry name" value="Phosphatidylinositol 3-kinase Catalytic Subunit, Chain A, domain 1"/>
    <property type="match status" value="1"/>
</dbReference>
<feature type="compositionally biased region" description="Polar residues" evidence="5">
    <location>
        <begin position="84"/>
        <end position="96"/>
    </location>
</feature>
<dbReference type="Pfam" id="PF11976">
    <property type="entry name" value="Rad60-SLD"/>
    <property type="match status" value="1"/>
</dbReference>
<keyword evidence="3" id="KW-0862">Zinc</keyword>
<dbReference type="SUPFAM" id="SSF54236">
    <property type="entry name" value="Ubiquitin-like"/>
    <property type="match status" value="1"/>
</dbReference>
<dbReference type="OrthoDB" id="428577at2759"/>
<name>A0A072PBI3_9EURO</name>
<keyword evidence="9" id="KW-1185">Reference proteome</keyword>
<gene>
    <name evidence="8" type="ORF">A1O9_05381</name>
</gene>
<dbReference type="PROSITE" id="PS50053">
    <property type="entry name" value="UBIQUITIN_2"/>
    <property type="match status" value="1"/>
</dbReference>
<dbReference type="InterPro" id="IPR022617">
    <property type="entry name" value="Rad60/SUMO-like_dom"/>
</dbReference>
<accession>A0A072PBI3</accession>
<evidence type="ECO:0000256" key="3">
    <source>
        <dbReference type="ARBA" id="ARBA00022833"/>
    </source>
</evidence>
<organism evidence="8 9">
    <name type="scientific">Exophiala aquamarina CBS 119918</name>
    <dbReference type="NCBI Taxonomy" id="1182545"/>
    <lineage>
        <taxon>Eukaryota</taxon>
        <taxon>Fungi</taxon>
        <taxon>Dikarya</taxon>
        <taxon>Ascomycota</taxon>
        <taxon>Pezizomycotina</taxon>
        <taxon>Eurotiomycetes</taxon>
        <taxon>Chaetothyriomycetidae</taxon>
        <taxon>Chaetothyriales</taxon>
        <taxon>Herpotrichiellaceae</taxon>
        <taxon>Exophiala</taxon>
    </lineage>
</organism>
<evidence type="ECO:0000256" key="4">
    <source>
        <dbReference type="PROSITE-ProRule" id="PRU00449"/>
    </source>
</evidence>
<dbReference type="Gene3D" id="4.10.1110.10">
    <property type="entry name" value="AN1-like Zinc finger"/>
    <property type="match status" value="1"/>
</dbReference>
<evidence type="ECO:0008006" key="10">
    <source>
        <dbReference type="Google" id="ProtNLM"/>
    </source>
</evidence>
<sequence length="212" mass="22843">MRSRSDSATSNNSNKELSADNMAIQVTIGGGKTIKLNVRPVHTVSNVLEFLSASTNLPADVQLMLDGKPLDPSSTVGELKLEESSTLQLSSPTRSTTPEEQTAPSSQEQQTSSQQQQSAVIKPSISTPTPSSSGTATPTKRKSNKPRCSKEGCRAPAQPIVGDCGFCQKRFCGKHRMLESHNCEGLEDARRADKDRNTAKLEGERTVMLRGL</sequence>
<keyword evidence="1" id="KW-0479">Metal-binding</keyword>
<dbReference type="CDD" id="cd17039">
    <property type="entry name" value="Ubl_ubiquitin_like"/>
    <property type="match status" value="1"/>
</dbReference>
<dbReference type="AlphaFoldDB" id="A0A072PBI3"/>
<dbReference type="InterPro" id="IPR000626">
    <property type="entry name" value="Ubiquitin-like_dom"/>
</dbReference>
<keyword evidence="2 4" id="KW-0863">Zinc-finger</keyword>
<feature type="compositionally biased region" description="Low complexity" evidence="5">
    <location>
        <begin position="98"/>
        <end position="138"/>
    </location>
</feature>
<feature type="domain" description="AN1-type" evidence="7">
    <location>
        <begin position="142"/>
        <end position="191"/>
    </location>
</feature>
<dbReference type="VEuPathDB" id="FungiDB:A1O9_05381"/>
<dbReference type="Pfam" id="PF01428">
    <property type="entry name" value="zf-AN1"/>
    <property type="match status" value="1"/>
</dbReference>
<dbReference type="PROSITE" id="PS51039">
    <property type="entry name" value="ZF_AN1"/>
    <property type="match status" value="1"/>
</dbReference>
<feature type="region of interest" description="Disordered" evidence="5">
    <location>
        <begin position="73"/>
        <end position="154"/>
    </location>
</feature>
<dbReference type="GeneID" id="25280307"/>
<comment type="caution">
    <text evidence="8">The sequence shown here is derived from an EMBL/GenBank/DDBJ whole genome shotgun (WGS) entry which is preliminary data.</text>
</comment>
<dbReference type="InterPro" id="IPR035896">
    <property type="entry name" value="AN1-like_Znf"/>
</dbReference>
<dbReference type="EMBL" id="AMGV01000004">
    <property type="protein sequence ID" value="KEF57464.1"/>
    <property type="molecule type" value="Genomic_DNA"/>
</dbReference>
<evidence type="ECO:0000256" key="2">
    <source>
        <dbReference type="ARBA" id="ARBA00022771"/>
    </source>
</evidence>
<evidence type="ECO:0000256" key="5">
    <source>
        <dbReference type="SAM" id="MobiDB-lite"/>
    </source>
</evidence>
<reference evidence="8 9" key="1">
    <citation type="submission" date="2013-03" db="EMBL/GenBank/DDBJ databases">
        <title>The Genome Sequence of Exophiala aquamarina CBS 119918.</title>
        <authorList>
            <consortium name="The Broad Institute Genomics Platform"/>
            <person name="Cuomo C."/>
            <person name="de Hoog S."/>
            <person name="Gorbushina A."/>
            <person name="Walker B."/>
            <person name="Young S.K."/>
            <person name="Zeng Q."/>
            <person name="Gargeya S."/>
            <person name="Fitzgerald M."/>
            <person name="Haas B."/>
            <person name="Abouelleil A."/>
            <person name="Allen A.W."/>
            <person name="Alvarado L."/>
            <person name="Arachchi H.M."/>
            <person name="Berlin A.M."/>
            <person name="Chapman S.B."/>
            <person name="Gainer-Dewar J."/>
            <person name="Goldberg J."/>
            <person name="Griggs A."/>
            <person name="Gujja S."/>
            <person name="Hansen M."/>
            <person name="Howarth C."/>
            <person name="Imamovic A."/>
            <person name="Ireland A."/>
            <person name="Larimer J."/>
            <person name="McCowan C."/>
            <person name="Murphy C."/>
            <person name="Pearson M."/>
            <person name="Poon T.W."/>
            <person name="Priest M."/>
            <person name="Roberts A."/>
            <person name="Saif S."/>
            <person name="Shea T."/>
            <person name="Sisk P."/>
            <person name="Sykes S."/>
            <person name="Wortman J."/>
            <person name="Nusbaum C."/>
            <person name="Birren B."/>
        </authorList>
    </citation>
    <scope>NUCLEOTIDE SEQUENCE [LARGE SCALE GENOMIC DNA]</scope>
    <source>
        <strain evidence="8 9">CBS 119918</strain>
    </source>
</reference>
<dbReference type="HOGENOM" id="CLU_010412_4_1_1"/>